<dbReference type="InterPro" id="IPR013325">
    <property type="entry name" value="RNA_pol_sigma_r2"/>
</dbReference>
<keyword evidence="5" id="KW-0804">Transcription</keyword>
<evidence type="ECO:0000259" key="7">
    <source>
        <dbReference type="PROSITE" id="PS50943"/>
    </source>
</evidence>
<sequence length="372" mass="40686">MTQRPDIPLPPPKERRRLREAGALTQAQVAAQVGVARETVRAWESGRTTPHGRKGEAYARLLESLTTPSAEPYEEPAAPRTAAGRTGRHRQPSPSAIATAEAPQPSDGLTPAQAFDALYAFCAPALVRQTYLLSGRRELARESVERAFQTAWQRWPEVAVDPDPASWVRATAYEYALSPWHRFRPRYRHPEPPPADAADRALLDVLLTLPPSYRRTLLLHDGVGLGLPETAAETEASTPATANRLLHARQAVAARLPGLADPAALHQRLAEVASAERLRAPRPPTVRLGSERRARFWTRAAIAFTVTIIGATALTVRTAPTRYEPPVPPGETVQGIPPRVAPGTLSDKELKLRKKLRSGTAHGPQRLLPESR</sequence>
<dbReference type="EMBL" id="CP050692">
    <property type="protein sequence ID" value="QIT46233.1"/>
    <property type="molecule type" value="Genomic_DNA"/>
</dbReference>
<dbReference type="RefSeq" id="WP_078634572.1">
    <property type="nucleotide sequence ID" value="NZ_CM007717.1"/>
</dbReference>
<dbReference type="SMART" id="SM00530">
    <property type="entry name" value="HTH_XRE"/>
    <property type="match status" value="1"/>
</dbReference>
<keyword evidence="3" id="KW-0731">Sigma factor</keyword>
<evidence type="ECO:0000313" key="10">
    <source>
        <dbReference type="Proteomes" id="UP000190306"/>
    </source>
</evidence>
<dbReference type="PANTHER" id="PTHR43133">
    <property type="entry name" value="RNA POLYMERASE ECF-TYPE SIGMA FACTO"/>
    <property type="match status" value="1"/>
</dbReference>
<name>A0AAE6YAE9_STRAT</name>
<proteinExistence type="inferred from homology"/>
<feature type="region of interest" description="Disordered" evidence="6">
    <location>
        <begin position="66"/>
        <end position="109"/>
    </location>
</feature>
<dbReference type="InterPro" id="IPR010982">
    <property type="entry name" value="Lambda_DNA-bd_dom_sf"/>
</dbReference>
<dbReference type="EMBL" id="LHQL01000011">
    <property type="protein sequence ID" value="OOQ49264.1"/>
    <property type="molecule type" value="Genomic_DNA"/>
</dbReference>
<dbReference type="InterPro" id="IPR013324">
    <property type="entry name" value="RNA_pol_sigma_r3/r4-like"/>
</dbReference>
<evidence type="ECO:0000256" key="6">
    <source>
        <dbReference type="SAM" id="MobiDB-lite"/>
    </source>
</evidence>
<evidence type="ECO:0000256" key="2">
    <source>
        <dbReference type="ARBA" id="ARBA00023015"/>
    </source>
</evidence>
<dbReference type="Gene3D" id="1.10.10.10">
    <property type="entry name" value="Winged helix-like DNA-binding domain superfamily/Winged helix DNA-binding domain"/>
    <property type="match status" value="1"/>
</dbReference>
<feature type="domain" description="HTH cro/C1-type" evidence="7">
    <location>
        <begin position="16"/>
        <end position="69"/>
    </location>
</feature>
<organism evidence="9 11">
    <name type="scientific">Streptomyces antibioticus</name>
    <dbReference type="NCBI Taxonomy" id="1890"/>
    <lineage>
        <taxon>Bacteria</taxon>
        <taxon>Bacillati</taxon>
        <taxon>Actinomycetota</taxon>
        <taxon>Actinomycetes</taxon>
        <taxon>Kitasatosporales</taxon>
        <taxon>Streptomycetaceae</taxon>
        <taxon>Streptomyces</taxon>
    </lineage>
</organism>
<evidence type="ECO:0000313" key="9">
    <source>
        <dbReference type="EMBL" id="QIT46233.1"/>
    </source>
</evidence>
<reference evidence="9 11" key="2">
    <citation type="submission" date="2020-03" db="EMBL/GenBank/DDBJ databases">
        <title>Is there a link between lipid content and antibiotic production in Streptomyces?</title>
        <authorList>
            <person name="David M."/>
            <person name="Lejeune C."/>
            <person name="Abreu S."/>
            <person name="Thibessard A."/>
            <person name="Leblond P."/>
            <person name="Chaminade P."/>
            <person name="Virolle M.-J."/>
        </authorList>
    </citation>
    <scope>NUCLEOTIDE SEQUENCE [LARGE SCALE GENOMIC DNA]</scope>
    <source>
        <strain evidence="9 11">DSM 41481</strain>
    </source>
</reference>
<dbReference type="SUPFAM" id="SSF47413">
    <property type="entry name" value="lambda repressor-like DNA-binding domains"/>
    <property type="match status" value="1"/>
</dbReference>
<dbReference type="Pfam" id="PF01381">
    <property type="entry name" value="HTH_3"/>
    <property type="match status" value="1"/>
</dbReference>
<dbReference type="Gene3D" id="1.10.260.40">
    <property type="entry name" value="lambda repressor-like DNA-binding domains"/>
    <property type="match status" value="1"/>
</dbReference>
<comment type="similarity">
    <text evidence="1">Belongs to the sigma-70 factor family. ECF subfamily.</text>
</comment>
<dbReference type="PROSITE" id="PS50943">
    <property type="entry name" value="HTH_CROC1"/>
    <property type="match status" value="1"/>
</dbReference>
<keyword evidence="4" id="KW-0238">DNA-binding</keyword>
<evidence type="ECO:0000256" key="3">
    <source>
        <dbReference type="ARBA" id="ARBA00023082"/>
    </source>
</evidence>
<dbReference type="GO" id="GO:0003677">
    <property type="term" value="F:DNA binding"/>
    <property type="evidence" value="ECO:0007669"/>
    <property type="project" value="UniProtKB-KW"/>
</dbReference>
<feature type="region of interest" description="Disordered" evidence="6">
    <location>
        <begin position="320"/>
        <end position="346"/>
    </location>
</feature>
<dbReference type="AlphaFoldDB" id="A0AAE6YAE9"/>
<dbReference type="Gene3D" id="1.10.1740.10">
    <property type="match status" value="1"/>
</dbReference>
<evidence type="ECO:0000256" key="1">
    <source>
        <dbReference type="ARBA" id="ARBA00010641"/>
    </source>
</evidence>
<dbReference type="GO" id="GO:0016987">
    <property type="term" value="F:sigma factor activity"/>
    <property type="evidence" value="ECO:0007669"/>
    <property type="project" value="UniProtKB-KW"/>
</dbReference>
<gene>
    <name evidence="8" type="ORF">AFM16_23695</name>
    <name evidence="9" type="ORF">HCX60_24120</name>
</gene>
<evidence type="ECO:0000256" key="5">
    <source>
        <dbReference type="ARBA" id="ARBA00023163"/>
    </source>
</evidence>
<dbReference type="SUPFAM" id="SSF88946">
    <property type="entry name" value="Sigma2 domain of RNA polymerase sigma factors"/>
    <property type="match status" value="1"/>
</dbReference>
<dbReference type="PANTHER" id="PTHR43133:SF8">
    <property type="entry name" value="RNA POLYMERASE SIGMA FACTOR HI_1459-RELATED"/>
    <property type="match status" value="1"/>
</dbReference>
<evidence type="ECO:0000313" key="11">
    <source>
        <dbReference type="Proteomes" id="UP000502504"/>
    </source>
</evidence>
<dbReference type="InterPro" id="IPR001387">
    <property type="entry name" value="Cro/C1-type_HTH"/>
</dbReference>
<feature type="compositionally biased region" description="Low complexity" evidence="6">
    <location>
        <begin position="66"/>
        <end position="85"/>
    </location>
</feature>
<keyword evidence="10" id="KW-1185">Reference proteome</keyword>
<protein>
    <submittedName>
        <fullName evidence="9">Helix-turn-helix domain-containing protein</fullName>
    </submittedName>
</protein>
<evidence type="ECO:0000313" key="8">
    <source>
        <dbReference type="EMBL" id="OOQ49264.1"/>
    </source>
</evidence>
<accession>A0AAE6YAE9</accession>
<reference evidence="8 10" key="1">
    <citation type="submission" date="2015-07" db="EMBL/GenBank/DDBJ databases">
        <title>Draft Genome Sequence of Streptomyces antibioticus, IMRU 3720 reveals insights in the evolution of actinomycin biosynthetic gene clusters in Streptomyces.</title>
        <authorList>
            <person name="Crnovcic I."/>
            <person name="Ruckert C."/>
            <person name="Kalinowksi J."/>
            <person name="Keller U."/>
        </authorList>
    </citation>
    <scope>NUCLEOTIDE SEQUENCE [LARGE SCALE GENOMIC DNA]</scope>
    <source>
        <strain evidence="8 10">DSM 41481</strain>
    </source>
</reference>
<dbReference type="GO" id="GO:0006352">
    <property type="term" value="P:DNA-templated transcription initiation"/>
    <property type="evidence" value="ECO:0007669"/>
    <property type="project" value="InterPro"/>
</dbReference>
<keyword evidence="2" id="KW-0805">Transcription regulation</keyword>
<dbReference type="Proteomes" id="UP000502504">
    <property type="component" value="Chromosome"/>
</dbReference>
<dbReference type="InterPro" id="IPR039425">
    <property type="entry name" value="RNA_pol_sigma-70-like"/>
</dbReference>
<evidence type="ECO:0000256" key="4">
    <source>
        <dbReference type="ARBA" id="ARBA00023125"/>
    </source>
</evidence>
<dbReference type="SUPFAM" id="SSF88659">
    <property type="entry name" value="Sigma3 and sigma4 domains of RNA polymerase sigma factors"/>
    <property type="match status" value="1"/>
</dbReference>
<dbReference type="InterPro" id="IPR036388">
    <property type="entry name" value="WH-like_DNA-bd_sf"/>
</dbReference>
<dbReference type="CDD" id="cd00093">
    <property type="entry name" value="HTH_XRE"/>
    <property type="match status" value="1"/>
</dbReference>
<dbReference type="Proteomes" id="UP000190306">
    <property type="component" value="Chromosome"/>
</dbReference>